<dbReference type="Pfam" id="PF25129">
    <property type="entry name" value="Pyr4-TMTC"/>
    <property type="match status" value="1"/>
</dbReference>
<feature type="transmembrane region" description="Helical" evidence="6">
    <location>
        <begin position="18"/>
        <end position="37"/>
    </location>
</feature>
<feature type="region of interest" description="Disordered" evidence="5">
    <location>
        <begin position="222"/>
        <end position="251"/>
    </location>
</feature>
<evidence type="ECO:0000256" key="2">
    <source>
        <dbReference type="ARBA" id="ARBA00022692"/>
    </source>
</evidence>
<evidence type="ECO:0000256" key="5">
    <source>
        <dbReference type="SAM" id="MobiDB-lite"/>
    </source>
</evidence>
<dbReference type="Proteomes" id="UP001596956">
    <property type="component" value="Unassembled WGS sequence"/>
</dbReference>
<evidence type="ECO:0000256" key="6">
    <source>
        <dbReference type="SAM" id="Phobius"/>
    </source>
</evidence>
<dbReference type="PANTHER" id="PTHR42038">
    <property type="match status" value="1"/>
</dbReference>
<accession>A0ABW3BB22</accession>
<gene>
    <name evidence="7" type="ORF">ACFQZU_02195</name>
</gene>
<feature type="transmembrane region" description="Helical" evidence="6">
    <location>
        <begin position="107"/>
        <end position="125"/>
    </location>
</feature>
<keyword evidence="3 6" id="KW-1133">Transmembrane helix</keyword>
<sequence>MSETAPVTVGPSDVPDAVFLPLAGLTVLGWAMTYVLAIRQAFLDRRVGIPAYMVAVNFAWEFSLTFVLEQTPMQRQMNAVWLVFNAVLLYQALRLGQRDYPRMSPGLFRWTFAGLLLWTSCIVVVGANEFHDRDGMYTGMIIQVPLSAAFILMLNRRGSSAGQSMYIAAAKLVGSVFAGLTAFVLYPSHHLLQVLVPTYVALDTAYAVMLYRTMRGEGRPPWAWRPPAAAPKTPAGAGPVPRAGGGTRSQH</sequence>
<reference evidence="8" key="1">
    <citation type="journal article" date="2019" name="Int. J. Syst. Evol. Microbiol.">
        <title>The Global Catalogue of Microorganisms (GCM) 10K type strain sequencing project: providing services to taxonomists for standard genome sequencing and annotation.</title>
        <authorList>
            <consortium name="The Broad Institute Genomics Platform"/>
            <consortium name="The Broad Institute Genome Sequencing Center for Infectious Disease"/>
            <person name="Wu L."/>
            <person name="Ma J."/>
        </authorList>
    </citation>
    <scope>NUCLEOTIDE SEQUENCE [LARGE SCALE GENOMIC DNA]</scope>
    <source>
        <strain evidence="8">CCUG 63369</strain>
    </source>
</reference>
<name>A0ABW3BB22_9ACTN</name>
<organism evidence="7 8">
    <name type="scientific">Streptomonospora algeriensis</name>
    <dbReference type="NCBI Taxonomy" id="995084"/>
    <lineage>
        <taxon>Bacteria</taxon>
        <taxon>Bacillati</taxon>
        <taxon>Actinomycetota</taxon>
        <taxon>Actinomycetes</taxon>
        <taxon>Streptosporangiales</taxon>
        <taxon>Nocardiopsidaceae</taxon>
        <taxon>Streptomonospora</taxon>
    </lineage>
</organism>
<protein>
    <submittedName>
        <fullName evidence="7">Uncharacterized protein</fullName>
    </submittedName>
</protein>
<comment type="caution">
    <text evidence="7">The sequence shown here is derived from an EMBL/GenBank/DDBJ whole genome shotgun (WGS) entry which is preliminary data.</text>
</comment>
<feature type="compositionally biased region" description="Low complexity" evidence="5">
    <location>
        <begin position="222"/>
        <end position="242"/>
    </location>
</feature>
<dbReference type="InterPro" id="IPR039020">
    <property type="entry name" value="PaxB-like"/>
</dbReference>
<evidence type="ECO:0000256" key="3">
    <source>
        <dbReference type="ARBA" id="ARBA00022989"/>
    </source>
</evidence>
<dbReference type="EMBL" id="JBHTHR010000023">
    <property type="protein sequence ID" value="MFD0800131.1"/>
    <property type="molecule type" value="Genomic_DNA"/>
</dbReference>
<proteinExistence type="predicted"/>
<feature type="transmembrane region" description="Helical" evidence="6">
    <location>
        <begin position="137"/>
        <end position="154"/>
    </location>
</feature>
<keyword evidence="8" id="KW-1185">Reference proteome</keyword>
<comment type="subcellular location">
    <subcellularLocation>
        <location evidence="1">Membrane</location>
        <topology evidence="1">Multi-pass membrane protein</topology>
    </subcellularLocation>
</comment>
<feature type="transmembrane region" description="Helical" evidence="6">
    <location>
        <begin position="192"/>
        <end position="211"/>
    </location>
</feature>
<feature type="transmembrane region" description="Helical" evidence="6">
    <location>
        <begin position="166"/>
        <end position="186"/>
    </location>
</feature>
<evidence type="ECO:0000313" key="7">
    <source>
        <dbReference type="EMBL" id="MFD0800131.1"/>
    </source>
</evidence>
<evidence type="ECO:0000256" key="1">
    <source>
        <dbReference type="ARBA" id="ARBA00004141"/>
    </source>
</evidence>
<keyword evidence="4 6" id="KW-0472">Membrane</keyword>
<evidence type="ECO:0000256" key="4">
    <source>
        <dbReference type="ARBA" id="ARBA00023136"/>
    </source>
</evidence>
<keyword evidence="2 6" id="KW-0812">Transmembrane</keyword>
<dbReference type="PANTHER" id="PTHR42038:SF2">
    <property type="entry name" value="TERPENE CYCLASE AUSL"/>
    <property type="match status" value="1"/>
</dbReference>
<evidence type="ECO:0000313" key="8">
    <source>
        <dbReference type="Proteomes" id="UP001596956"/>
    </source>
</evidence>